<comment type="caution">
    <text evidence="2">The sequence shown here is derived from an EMBL/GenBank/DDBJ whole genome shotgun (WGS) entry which is preliminary data.</text>
</comment>
<dbReference type="EMBL" id="JAATJU010016900">
    <property type="protein sequence ID" value="KAH0517193.1"/>
    <property type="molecule type" value="Genomic_DNA"/>
</dbReference>
<organism evidence="2 3">
    <name type="scientific">Microtus ochrogaster</name>
    <name type="common">Prairie vole</name>
    <dbReference type="NCBI Taxonomy" id="79684"/>
    <lineage>
        <taxon>Eukaryota</taxon>
        <taxon>Metazoa</taxon>
        <taxon>Chordata</taxon>
        <taxon>Craniata</taxon>
        <taxon>Vertebrata</taxon>
        <taxon>Euteleostomi</taxon>
        <taxon>Mammalia</taxon>
        <taxon>Eutheria</taxon>
        <taxon>Euarchontoglires</taxon>
        <taxon>Glires</taxon>
        <taxon>Rodentia</taxon>
        <taxon>Myomorpha</taxon>
        <taxon>Muroidea</taxon>
        <taxon>Cricetidae</taxon>
        <taxon>Arvicolinae</taxon>
        <taxon>Microtus</taxon>
    </lineage>
</organism>
<feature type="chain" id="PRO_5035312173" evidence="1">
    <location>
        <begin position="19"/>
        <end position="109"/>
    </location>
</feature>
<evidence type="ECO:0000256" key="1">
    <source>
        <dbReference type="SAM" id="SignalP"/>
    </source>
</evidence>
<feature type="signal peptide" evidence="1">
    <location>
        <begin position="1"/>
        <end position="18"/>
    </location>
</feature>
<gene>
    <name evidence="2" type="ORF">LTLLF_121895</name>
</gene>
<evidence type="ECO:0000313" key="2">
    <source>
        <dbReference type="EMBL" id="KAH0517193.1"/>
    </source>
</evidence>
<proteinExistence type="predicted"/>
<dbReference type="Proteomes" id="UP000710432">
    <property type="component" value="Unassembled WGS sequence"/>
</dbReference>
<accession>A0A8J6L216</accession>
<keyword evidence="1" id="KW-0732">Signal</keyword>
<evidence type="ECO:0000313" key="3">
    <source>
        <dbReference type="Proteomes" id="UP000710432"/>
    </source>
</evidence>
<name>A0A8J6L216_MICOH</name>
<reference evidence="2" key="1">
    <citation type="submission" date="2020-03" db="EMBL/GenBank/DDBJ databases">
        <title>Studies in the Genomics of Life Span.</title>
        <authorList>
            <person name="Glass D."/>
        </authorList>
    </citation>
    <scope>NUCLEOTIDE SEQUENCE</scope>
    <source>
        <strain evidence="2">LTLLF</strain>
        <tissue evidence="2">Muscle</tissue>
    </source>
</reference>
<dbReference type="AlphaFoldDB" id="A0A8J6L216"/>
<protein>
    <submittedName>
        <fullName evidence="2">Uncharacterized protein</fullName>
    </submittedName>
</protein>
<sequence>MTLLGWMPTWTVVPLVFSLHSFNVDDTLPVHLDHFDNLLAFIVPSDNLNFIILSNGHRWNMLLLPQLFGKRRIELRFGSCDAAMATKGKRPYTFCNYLHRTEILFEVNL</sequence>